<dbReference type="AlphaFoldDB" id="A0A449BBF8"/>
<accession>A0A449BBF8</accession>
<sequence length="834" mass="97096">MKKRIIKLTIISLLLIIGIIILVVTISKNKKSYVARDPYDKSKFVMFEDTPKDKIFELSNNRFEFRLNSANTQFEVKDKTTNQQWLSSPEKLNEQTATELSELFVVYYERQLETPKSVSVLDESIKFNKYGFRFENNSLDVLYEIGGKREISFTDLPRKVPVEKFEELILKPLEELGKEDSDVRRNISFLKSRFMLLKEENVYFLRDITAQDALDIIYDLIFVKSDYTEDDYIEDNTKYGFPIHEDIPYFEFVVKYLLTDKGLKVQIINDSIYETEKFQIAYIDVLPYFGVGNINDYGFTVIPDGSGIFIDHENGRYNTTTYEKRIYGTDLSVESGLMVQPEEQEVIKLPMYAYSKNDYGFINVVESSDSMTSIRAAFRTTTRNNVYTNKIPYVHYRYLIRERDAFNFASSSSTQRVSIWTSEYNKEDFMSEYIFVEDGKEYYNFASEYQEYLKANFNFKNKTNEDILHLTFLGGYKEKKYFLGFSYETVNALTKASKIMEIADKINSNNDLSISYQGWSNDGIKATSMKNISFNNKVASKKQIKNLLKDANSKNIDLYLEFNANTAYTDKKISVNKDVNKTLLQNTVAYNKYNLATTLADRSTMNKYYLNTNYSTKVYDQILKFSNKNELSNIVISDDGSRLSSNFTNKKVIFRNELIDTFDTNINKLDSKNIALRDSNFYGIIKANKILDVKTIGTRHRMVDYSIPFMQLVLNGLVDYYSASINLDTSKSIKWHQLKAIETGSKMQFTLSYEDTVNLINTEYSNYYSTFYNNWIETINSTYNYLKNTGIYESRIVGHKVLNADATIVEVEYENGSKYVINYLNETVIESEVK</sequence>
<gene>
    <name evidence="2" type="ORF">NCTC10138_00147</name>
</gene>
<evidence type="ECO:0000313" key="3">
    <source>
        <dbReference type="Proteomes" id="UP000289841"/>
    </source>
</evidence>
<feature type="transmembrane region" description="Helical" evidence="1">
    <location>
        <begin position="5"/>
        <end position="26"/>
    </location>
</feature>
<dbReference type="InterPro" id="IPR043751">
    <property type="entry name" value="DUF5696"/>
</dbReference>
<evidence type="ECO:0000256" key="1">
    <source>
        <dbReference type="SAM" id="Phobius"/>
    </source>
</evidence>
<dbReference type="OrthoDB" id="383593at2"/>
<dbReference type="STRING" id="1278311.GCA_000428705_00700"/>
<reference evidence="2 3" key="1">
    <citation type="submission" date="2019-01" db="EMBL/GenBank/DDBJ databases">
        <authorList>
            <consortium name="Pathogen Informatics"/>
        </authorList>
    </citation>
    <scope>NUCLEOTIDE SEQUENCE [LARGE SCALE GENOMIC DNA]</scope>
    <source>
        <strain evidence="2 3">NCTC10138</strain>
    </source>
</reference>
<keyword evidence="3" id="KW-1185">Reference proteome</keyword>
<organism evidence="2 3">
    <name type="scientific">Haploplasma axanthum</name>
    <name type="common">Acholeplasma axanthum</name>
    <dbReference type="NCBI Taxonomy" id="29552"/>
    <lineage>
        <taxon>Bacteria</taxon>
        <taxon>Bacillati</taxon>
        <taxon>Mycoplasmatota</taxon>
        <taxon>Mollicutes</taxon>
        <taxon>Acholeplasmatales</taxon>
        <taxon>Acholeplasmataceae</taxon>
        <taxon>Haploplasma</taxon>
    </lineage>
</organism>
<evidence type="ECO:0000313" key="2">
    <source>
        <dbReference type="EMBL" id="VEU79773.1"/>
    </source>
</evidence>
<keyword evidence="1" id="KW-1133">Transmembrane helix</keyword>
<keyword evidence="1" id="KW-0812">Transmembrane</keyword>
<dbReference type="Pfam" id="PF18952">
    <property type="entry name" value="DUF5696"/>
    <property type="match status" value="1"/>
</dbReference>
<dbReference type="Proteomes" id="UP000289841">
    <property type="component" value="Chromosome"/>
</dbReference>
<dbReference type="EMBL" id="LR215048">
    <property type="protein sequence ID" value="VEU79773.1"/>
    <property type="molecule type" value="Genomic_DNA"/>
</dbReference>
<dbReference type="RefSeq" id="WP_026390322.1">
    <property type="nucleotide sequence ID" value="NZ_LR215048.1"/>
</dbReference>
<dbReference type="KEGG" id="aaxa:NCTC10138_00147"/>
<proteinExistence type="predicted"/>
<protein>
    <submittedName>
        <fullName evidence="2">Uncharacterized protein</fullName>
    </submittedName>
</protein>
<keyword evidence="1" id="KW-0472">Membrane</keyword>
<name>A0A449BBF8_HAPAX</name>